<dbReference type="Pfam" id="PF05580">
    <property type="entry name" value="Peptidase_S55"/>
    <property type="match status" value="1"/>
</dbReference>
<dbReference type="SUPFAM" id="SSF50156">
    <property type="entry name" value="PDZ domain-like"/>
    <property type="match status" value="1"/>
</dbReference>
<keyword evidence="1" id="KW-1133">Transmembrane helix</keyword>
<accession>A0A343JAY9</accession>
<dbReference type="Proteomes" id="UP000264883">
    <property type="component" value="Chromosome"/>
</dbReference>
<dbReference type="InterPro" id="IPR008763">
    <property type="entry name" value="Peptidase_S55"/>
</dbReference>
<name>A0A343JAY9_9CLOT</name>
<sequence>MRKSKVKIVYIASTLILILSIITFLSLSKIPETIYVSNSIETSSMDISSNFLIKNCEVNKDKIEIKLLGLIPLKSVKLSKVDDLELYPGGNTVGIKLSTKGVLVVGYSDINCERGQVESPAKRSGIQLGDVITKINGEEIENSKDLLRKINELKDSKISLQYLRNDVTQSKEINLEKEEDGYRLGLWVRDSTAGIGTLTFYHKESKTFGALGHPITDGDTNEPFIIKDGNLLDSSVISVKKGEKGMPGELKGLFLNEKVGIATINKNTEAGIFGVANKNIINKISDKPLKIAFRNEIKEGKAQIITTVDESGPKYYDIEIIKLLPQDEPGPKSMLIKVTDEELLEKTGGIVQGMSGSPIIQDNKIIGAVTHVLINKPDVGYGIYIEWMLKDAGIIN</sequence>
<dbReference type="EMBL" id="CP016786">
    <property type="protein sequence ID" value="ASW42697.1"/>
    <property type="molecule type" value="Genomic_DNA"/>
</dbReference>
<feature type="domain" description="Peptidase S55" evidence="2">
    <location>
        <begin position="165"/>
        <end position="396"/>
    </location>
</feature>
<evidence type="ECO:0000313" key="3">
    <source>
        <dbReference type="EMBL" id="ASW42697.1"/>
    </source>
</evidence>
<dbReference type="RefSeq" id="WP_119864831.1">
    <property type="nucleotide sequence ID" value="NZ_CP016786.1"/>
</dbReference>
<dbReference type="Pfam" id="PF13180">
    <property type="entry name" value="PDZ_2"/>
    <property type="match status" value="1"/>
</dbReference>
<evidence type="ECO:0000313" key="4">
    <source>
        <dbReference type="Proteomes" id="UP000264883"/>
    </source>
</evidence>
<feature type="transmembrane region" description="Helical" evidence="1">
    <location>
        <begin position="7"/>
        <end position="27"/>
    </location>
</feature>
<organism evidence="3 4">
    <name type="scientific">Clostridium isatidis</name>
    <dbReference type="NCBI Taxonomy" id="182773"/>
    <lineage>
        <taxon>Bacteria</taxon>
        <taxon>Bacillati</taxon>
        <taxon>Bacillota</taxon>
        <taxon>Clostridia</taxon>
        <taxon>Eubacteriales</taxon>
        <taxon>Clostridiaceae</taxon>
        <taxon>Clostridium</taxon>
    </lineage>
</organism>
<dbReference type="InterPro" id="IPR036034">
    <property type="entry name" value="PDZ_sf"/>
</dbReference>
<dbReference type="AlphaFoldDB" id="A0A343JAY9"/>
<evidence type="ECO:0000259" key="2">
    <source>
        <dbReference type="PROSITE" id="PS51494"/>
    </source>
</evidence>
<dbReference type="InterPro" id="IPR009003">
    <property type="entry name" value="Peptidase_S1_PA"/>
</dbReference>
<reference evidence="3 4" key="1">
    <citation type="submission" date="2016-08" db="EMBL/GenBank/DDBJ databases">
        <title>Complete Genome Sequence Of The Indigo Reducing Clostridium isatidis DSM15098.</title>
        <authorList>
            <person name="Little G.T."/>
            <person name="Minton N.P."/>
        </authorList>
    </citation>
    <scope>NUCLEOTIDE SEQUENCE [LARGE SCALE GENOMIC DNA]</scope>
    <source>
        <strain evidence="3 4">DSM 15098</strain>
    </source>
</reference>
<keyword evidence="4" id="KW-1185">Reference proteome</keyword>
<gene>
    <name evidence="3" type="ORF">BEN51_04145</name>
</gene>
<dbReference type="KEGG" id="cia:BEN51_04145"/>
<proteinExistence type="predicted"/>
<dbReference type="OrthoDB" id="9765242at2"/>
<dbReference type="PROSITE" id="PS51494">
    <property type="entry name" value="SPOIVB"/>
    <property type="match status" value="1"/>
</dbReference>
<dbReference type="SMART" id="SM00228">
    <property type="entry name" value="PDZ"/>
    <property type="match status" value="1"/>
</dbReference>
<dbReference type="SUPFAM" id="SSF50494">
    <property type="entry name" value="Trypsin-like serine proteases"/>
    <property type="match status" value="1"/>
</dbReference>
<keyword evidence="1" id="KW-0472">Membrane</keyword>
<evidence type="ECO:0000256" key="1">
    <source>
        <dbReference type="SAM" id="Phobius"/>
    </source>
</evidence>
<dbReference type="Gene3D" id="2.30.42.10">
    <property type="match status" value="1"/>
</dbReference>
<dbReference type="NCBIfam" id="TIGR02860">
    <property type="entry name" value="spore_IV_B"/>
    <property type="match status" value="1"/>
</dbReference>
<dbReference type="InterPro" id="IPR001478">
    <property type="entry name" value="PDZ"/>
</dbReference>
<keyword evidence="1" id="KW-0812">Transmembrane</keyword>
<protein>
    <submittedName>
        <fullName evidence="3">SpoIVB peptidase</fullName>
    </submittedName>
</protein>
<dbReference type="InterPro" id="IPR014219">
    <property type="entry name" value="SpoIVB"/>
</dbReference>